<dbReference type="SUPFAM" id="SSF53474">
    <property type="entry name" value="alpha/beta-Hydrolases"/>
    <property type="match status" value="1"/>
</dbReference>
<dbReference type="HOGENOM" id="CLU_620975_0_0_0"/>
<dbReference type="GO" id="GO:0004806">
    <property type="term" value="F:triacylglycerol lipase activity"/>
    <property type="evidence" value="ECO:0007669"/>
    <property type="project" value="InterPro"/>
</dbReference>
<accession>L0A2V5</accession>
<dbReference type="STRING" id="937777.Deipe_2298"/>
<dbReference type="PANTHER" id="PTHR34853">
    <property type="match status" value="1"/>
</dbReference>
<dbReference type="Gene3D" id="3.40.50.1820">
    <property type="entry name" value="alpha/beta hydrolase"/>
    <property type="match status" value="2"/>
</dbReference>
<dbReference type="Proteomes" id="UP000010467">
    <property type="component" value="Chromosome"/>
</dbReference>
<dbReference type="AlphaFoldDB" id="L0A2V5"/>
<feature type="chain" id="PRO_5003939552" evidence="1">
    <location>
        <begin position="30"/>
        <end position="442"/>
    </location>
</feature>
<dbReference type="EMBL" id="CP003382">
    <property type="protein sequence ID" value="AFZ67779.1"/>
    <property type="molecule type" value="Genomic_DNA"/>
</dbReference>
<feature type="signal peptide" evidence="1">
    <location>
        <begin position="1"/>
        <end position="29"/>
    </location>
</feature>
<evidence type="ECO:0000313" key="3">
    <source>
        <dbReference type="Proteomes" id="UP000010467"/>
    </source>
</evidence>
<name>L0A2V5_DEIPD</name>
<keyword evidence="1" id="KW-0732">Signal</keyword>
<protein>
    <submittedName>
        <fullName evidence="2">Secretory lipase</fullName>
    </submittedName>
</protein>
<keyword evidence="3" id="KW-1185">Reference proteome</keyword>
<dbReference type="PIRSF" id="PIRSF029171">
    <property type="entry name" value="Esterase_LipA"/>
    <property type="match status" value="1"/>
</dbReference>
<dbReference type="RefSeq" id="WP_015236082.1">
    <property type="nucleotide sequence ID" value="NC_019793.1"/>
</dbReference>
<sequence>MPHLPRFPRPLSVFLLVALTGGVSSSALAAPAVKPSVSSTPGRVLSVQDRGAVTQAAVGPATAKLYSRSGAPDAKYGVQRYRLNFQSTDERGQPITVAAQLYVPVMATGARVPLYVMGPGTTGLDNACAPTREVVSQDNWGDYEAHMLSYAAQGYVAILPDWANFDDASKPQPYFVANSEGRIMLDATRAARSFFQGVSAVTPNEHTFFAGFSQGGHAAFAGADLAASYAPELRISGVIGYAPAMDVATLFRERPALGPYLARSYAAYYGLDPAKVLQPRWLAALDREAGKMCVTQVYRHYPHVAESIYRPEFLAALRSGQIQRYDANLARMLKSNAPGFAPQGRVIPALVLTGMTDPIVTANAQLSFMRKSCAFGRAIVQREYADANHFQARQFGFRDTLAWMEDLSRGKVAPSSCTEAKYNIPKRAKKAEGTPVFVSQNR</sequence>
<dbReference type="InterPro" id="IPR005152">
    <property type="entry name" value="Lipase_secreted"/>
</dbReference>
<dbReference type="KEGG" id="dpd:Deipe_2298"/>
<organism evidence="2 3">
    <name type="scientific">Deinococcus peraridilitoris (strain DSM 19664 / LMG 22246 / CIP 109416 / KR-200)</name>
    <dbReference type="NCBI Taxonomy" id="937777"/>
    <lineage>
        <taxon>Bacteria</taxon>
        <taxon>Thermotogati</taxon>
        <taxon>Deinococcota</taxon>
        <taxon>Deinococci</taxon>
        <taxon>Deinococcales</taxon>
        <taxon>Deinococcaceae</taxon>
        <taxon>Deinococcus</taxon>
    </lineage>
</organism>
<evidence type="ECO:0000313" key="2">
    <source>
        <dbReference type="EMBL" id="AFZ67779.1"/>
    </source>
</evidence>
<dbReference type="OrthoDB" id="60232at2"/>
<reference evidence="3" key="1">
    <citation type="submission" date="2012-03" db="EMBL/GenBank/DDBJ databases">
        <title>Complete sequence of chromosome of Deinococcus peraridilitoris DSM 19664.</title>
        <authorList>
            <person name="Lucas S."/>
            <person name="Copeland A."/>
            <person name="Lapidus A."/>
            <person name="Glavina del Rio T."/>
            <person name="Dalin E."/>
            <person name="Tice H."/>
            <person name="Bruce D."/>
            <person name="Goodwin L."/>
            <person name="Pitluck S."/>
            <person name="Peters L."/>
            <person name="Mikhailova N."/>
            <person name="Lu M."/>
            <person name="Kyrpides N."/>
            <person name="Mavromatis K."/>
            <person name="Ivanova N."/>
            <person name="Brettin T."/>
            <person name="Detter J.C."/>
            <person name="Han C."/>
            <person name="Larimer F."/>
            <person name="Land M."/>
            <person name="Hauser L."/>
            <person name="Markowitz V."/>
            <person name="Cheng J.-F."/>
            <person name="Hugenholtz P."/>
            <person name="Woyke T."/>
            <person name="Wu D."/>
            <person name="Pukall R."/>
            <person name="Steenblock K."/>
            <person name="Brambilla E."/>
            <person name="Klenk H.-P."/>
            <person name="Eisen J.A."/>
        </authorList>
    </citation>
    <scope>NUCLEOTIDE SEQUENCE [LARGE SCALE GENOMIC DNA]</scope>
    <source>
        <strain evidence="3">DSM 19664 / LMG 22246 / CIP 109416 / KR-200</strain>
    </source>
</reference>
<dbReference type="Pfam" id="PF03583">
    <property type="entry name" value="LIP"/>
    <property type="match status" value="1"/>
</dbReference>
<proteinExistence type="predicted"/>
<dbReference type="GO" id="GO:0016042">
    <property type="term" value="P:lipid catabolic process"/>
    <property type="evidence" value="ECO:0007669"/>
    <property type="project" value="InterPro"/>
</dbReference>
<gene>
    <name evidence="2" type="ordered locus">Deipe_2298</name>
</gene>
<dbReference type="eggNOG" id="COG2267">
    <property type="taxonomic scope" value="Bacteria"/>
</dbReference>
<dbReference type="PATRIC" id="fig|937777.3.peg.2299"/>
<dbReference type="PANTHER" id="PTHR34853:SF1">
    <property type="entry name" value="LIPASE 5"/>
    <property type="match status" value="1"/>
</dbReference>
<dbReference type="InterPro" id="IPR029058">
    <property type="entry name" value="AB_hydrolase_fold"/>
</dbReference>
<evidence type="ECO:0000256" key="1">
    <source>
        <dbReference type="SAM" id="SignalP"/>
    </source>
</evidence>